<reference evidence="3 4" key="1">
    <citation type="journal article" date="2013" name="PLoS Genet.">
        <title>The genome and development-dependent transcriptomes of Pyronema confluens: a window into fungal evolution.</title>
        <authorList>
            <person name="Traeger S."/>
            <person name="Altegoer F."/>
            <person name="Freitag M."/>
            <person name="Gabaldon T."/>
            <person name="Kempken F."/>
            <person name="Kumar A."/>
            <person name="Marcet-Houben M."/>
            <person name="Poggeler S."/>
            <person name="Stajich J.E."/>
            <person name="Nowrousian M."/>
        </authorList>
    </citation>
    <scope>NUCLEOTIDE SEQUENCE [LARGE SCALE GENOMIC DNA]</scope>
    <source>
        <strain evidence="4">CBS 100304</strain>
        <tissue evidence="3">Vegetative mycelium</tissue>
    </source>
</reference>
<evidence type="ECO:0000259" key="2">
    <source>
        <dbReference type="Pfam" id="PF09423"/>
    </source>
</evidence>
<dbReference type="InterPro" id="IPR029052">
    <property type="entry name" value="Metallo-depent_PP-like"/>
</dbReference>
<evidence type="ECO:0000256" key="1">
    <source>
        <dbReference type="SAM" id="Phobius"/>
    </source>
</evidence>
<dbReference type="InterPro" id="IPR052900">
    <property type="entry name" value="Phospholipid_Metab_Enz"/>
</dbReference>
<gene>
    <name evidence="3" type="ORF">PCON_05710</name>
</gene>
<dbReference type="InterPro" id="IPR038607">
    <property type="entry name" value="PhoD-like_sf"/>
</dbReference>
<dbReference type="Pfam" id="PF09423">
    <property type="entry name" value="PhoD"/>
    <property type="match status" value="1"/>
</dbReference>
<proteinExistence type="predicted"/>
<dbReference type="OMA" id="IHGPASF"/>
<feature type="transmembrane region" description="Helical" evidence="1">
    <location>
        <begin position="34"/>
        <end position="52"/>
    </location>
</feature>
<sequence>MDVSSAALYTICSLSTVALRLASYVFLRWVFPPFIFTAFGIYASIFTVLYLSKSAYKVAATSSTVIVTQPNEIEITDNGETTGLLKKPPPTIEATETIVYEKKDPHPVRTLLFGLPSPSNGKLSLITFGINALLALATWDLTFRSHYFYQEQDLSFSRIGYVGPDSAKLLIREPIRDRWPVTVWYSLDEPIVPETHLVDIIPALYNETDFTKTITIKKLHPETKYRYFTSSNHTGTFTTAPAPGARPKGGKFTFLTTSCIKQRFPYNPLAHPLSIKGFKIISSMLEELQASFMLFLGDFIYIDVPRRPGTDVESYRLQYRQVYGSPDWPPVGNHLPWLHVGDDHEIANDWDQGKTGVYNAAMDPYLHYQHGPNPPAVRQGGETYYHFSWGSSASFFMLDTRTYRSGNNLPDGPGKSMLGTQQREDLINWLLKDDGVVDHNGDEVQWKIIVSSVPFTKNWHFGENDTWAGFLWERQQILEAAWSIGGRSGVVILSGDRHEFAATKFPPPEGSRWAKEKSRAVDVHEFSCSPLNQFYLPVRTYKQVDDEDVVIKYIPDGNHKFGAITIDTTNEEQAVLKYRLFVDGEETWSWVLAAPAAGKKASMKKKLKQWA</sequence>
<keyword evidence="1" id="KW-0812">Transmembrane</keyword>
<accession>U4L1M3</accession>
<keyword evidence="4" id="KW-1185">Reference proteome</keyword>
<dbReference type="CDD" id="cd07389">
    <property type="entry name" value="MPP_PhoD"/>
    <property type="match status" value="1"/>
</dbReference>
<dbReference type="OrthoDB" id="2100241at2759"/>
<protein>
    <submittedName>
        <fullName evidence="3">Similar to Alkaline phosphatase D acc. no. P42251</fullName>
    </submittedName>
</protein>
<evidence type="ECO:0000313" key="3">
    <source>
        <dbReference type="EMBL" id="CCX06123.1"/>
    </source>
</evidence>
<keyword evidence="1" id="KW-1133">Transmembrane helix</keyword>
<dbReference type="PANTHER" id="PTHR43606:SF2">
    <property type="entry name" value="ALKALINE PHOSPHATASE FAMILY PROTEIN (AFU_ORTHOLOGUE AFUA_5G03860)"/>
    <property type="match status" value="1"/>
</dbReference>
<feature type="transmembrane region" description="Helical" evidence="1">
    <location>
        <begin position="6"/>
        <end position="27"/>
    </location>
</feature>
<evidence type="ECO:0000313" key="4">
    <source>
        <dbReference type="Proteomes" id="UP000018144"/>
    </source>
</evidence>
<feature type="domain" description="PhoD-like phosphatase metallophosphatase" evidence="2">
    <location>
        <begin position="254"/>
        <end position="572"/>
    </location>
</feature>
<organism evidence="3 4">
    <name type="scientific">Pyronema omphalodes (strain CBS 100304)</name>
    <name type="common">Pyronema confluens</name>
    <dbReference type="NCBI Taxonomy" id="1076935"/>
    <lineage>
        <taxon>Eukaryota</taxon>
        <taxon>Fungi</taxon>
        <taxon>Dikarya</taxon>
        <taxon>Ascomycota</taxon>
        <taxon>Pezizomycotina</taxon>
        <taxon>Pezizomycetes</taxon>
        <taxon>Pezizales</taxon>
        <taxon>Pyronemataceae</taxon>
        <taxon>Pyronema</taxon>
    </lineage>
</organism>
<name>U4L1M3_PYROM</name>
<dbReference type="STRING" id="1076935.U4L1M3"/>
<dbReference type="Proteomes" id="UP000018144">
    <property type="component" value="Unassembled WGS sequence"/>
</dbReference>
<keyword evidence="1" id="KW-0472">Membrane</keyword>
<dbReference type="InterPro" id="IPR018946">
    <property type="entry name" value="PhoD-like_MPP"/>
</dbReference>
<dbReference type="AlphaFoldDB" id="U4L1M3"/>
<dbReference type="Gene3D" id="3.60.21.70">
    <property type="entry name" value="PhoD-like phosphatase"/>
    <property type="match status" value="1"/>
</dbReference>
<dbReference type="SUPFAM" id="SSF56300">
    <property type="entry name" value="Metallo-dependent phosphatases"/>
    <property type="match status" value="1"/>
</dbReference>
<dbReference type="PANTHER" id="PTHR43606">
    <property type="entry name" value="PHOSPHATASE, PUTATIVE (AFU_ORTHOLOGUE AFUA_6G08710)-RELATED"/>
    <property type="match status" value="1"/>
</dbReference>
<dbReference type="eggNOG" id="ENOG502QPM1">
    <property type="taxonomic scope" value="Eukaryota"/>
</dbReference>
<dbReference type="EMBL" id="HF935280">
    <property type="protein sequence ID" value="CCX06123.1"/>
    <property type="molecule type" value="Genomic_DNA"/>
</dbReference>